<evidence type="ECO:0000313" key="3">
    <source>
        <dbReference type="Proteomes" id="UP000634455"/>
    </source>
</evidence>
<dbReference type="RefSeq" id="WP_189638636.1">
    <property type="nucleotide sequence ID" value="NZ_BMZF01000001.1"/>
</dbReference>
<feature type="transmembrane region" description="Helical" evidence="1">
    <location>
        <begin position="49"/>
        <end position="68"/>
    </location>
</feature>
<protein>
    <recommendedName>
        <fullName evidence="4">DedA family protein</fullName>
    </recommendedName>
</protein>
<feature type="transmembrane region" description="Helical" evidence="1">
    <location>
        <begin position="12"/>
        <end position="37"/>
    </location>
</feature>
<gene>
    <name evidence="2" type="ORF">GCM10008927_01180</name>
</gene>
<keyword evidence="1" id="KW-0472">Membrane</keyword>
<evidence type="ECO:0008006" key="4">
    <source>
        <dbReference type="Google" id="ProtNLM"/>
    </source>
</evidence>
<dbReference type="Proteomes" id="UP000634455">
    <property type="component" value="Unassembled WGS sequence"/>
</dbReference>
<name>A0ABQ3CXD2_9RHOB</name>
<sequence>MMDHFSPPRTFYAILRTIFRLLMLALIIAGIFWLMSWSMEMAKQTQSDHVMFGLIAGLIIAYIILISIPFVPGIEIALSLMLLHGPEIVLLVYAATVLGLLLAFLLGQFTPYRFLHKVFRDLHMRRACDLLQRIAPLSPSERVGLLRDQLPKPIRRFVIDGRYVLVGLALSIPGNALLGGGGGIMLIAGLSRLFTTPLIMIMLLIAVAPIPVAILVFDIDPMAFLRG</sequence>
<reference evidence="3" key="1">
    <citation type="journal article" date="2019" name="Int. J. Syst. Evol. Microbiol.">
        <title>The Global Catalogue of Microorganisms (GCM) 10K type strain sequencing project: providing services to taxonomists for standard genome sequencing and annotation.</title>
        <authorList>
            <consortium name="The Broad Institute Genomics Platform"/>
            <consortium name="The Broad Institute Genome Sequencing Center for Infectious Disease"/>
            <person name="Wu L."/>
            <person name="Ma J."/>
        </authorList>
    </citation>
    <scope>NUCLEOTIDE SEQUENCE [LARGE SCALE GENOMIC DNA]</scope>
    <source>
        <strain evidence="3">KCTC 32465</strain>
    </source>
</reference>
<dbReference type="EMBL" id="BMZF01000001">
    <property type="protein sequence ID" value="GHA40714.1"/>
    <property type="molecule type" value="Genomic_DNA"/>
</dbReference>
<proteinExistence type="predicted"/>
<keyword evidence="1" id="KW-1133">Transmembrane helix</keyword>
<feature type="transmembrane region" description="Helical" evidence="1">
    <location>
        <begin position="163"/>
        <end position="188"/>
    </location>
</feature>
<evidence type="ECO:0000313" key="2">
    <source>
        <dbReference type="EMBL" id="GHA40714.1"/>
    </source>
</evidence>
<evidence type="ECO:0000256" key="1">
    <source>
        <dbReference type="SAM" id="Phobius"/>
    </source>
</evidence>
<keyword evidence="1" id="KW-0812">Transmembrane</keyword>
<accession>A0ABQ3CXD2</accession>
<keyword evidence="3" id="KW-1185">Reference proteome</keyword>
<feature type="transmembrane region" description="Helical" evidence="1">
    <location>
        <begin position="88"/>
        <end position="107"/>
    </location>
</feature>
<feature type="transmembrane region" description="Helical" evidence="1">
    <location>
        <begin position="194"/>
        <end position="217"/>
    </location>
</feature>
<organism evidence="2 3">
    <name type="scientific">Paramylibacter ulvae</name>
    <dbReference type="NCBI Taxonomy" id="1651968"/>
    <lineage>
        <taxon>Bacteria</taxon>
        <taxon>Pseudomonadati</taxon>
        <taxon>Pseudomonadota</taxon>
        <taxon>Alphaproteobacteria</taxon>
        <taxon>Rhodobacterales</taxon>
        <taxon>Paracoccaceae</taxon>
        <taxon>Paramylibacter</taxon>
    </lineage>
</organism>
<comment type="caution">
    <text evidence="2">The sequence shown here is derived from an EMBL/GenBank/DDBJ whole genome shotgun (WGS) entry which is preliminary data.</text>
</comment>